<evidence type="ECO:0000313" key="2">
    <source>
        <dbReference type="EMBL" id="MER2290820.1"/>
    </source>
</evidence>
<comment type="caution">
    <text evidence="2">The sequence shown here is derived from an EMBL/GenBank/DDBJ whole genome shotgun (WGS) entry which is preliminary data.</text>
</comment>
<feature type="region of interest" description="Disordered" evidence="1">
    <location>
        <begin position="60"/>
        <end position="83"/>
    </location>
</feature>
<dbReference type="RefSeq" id="WP_350380985.1">
    <property type="nucleotide sequence ID" value="NZ_JBELQD010000030.1"/>
</dbReference>
<evidence type="ECO:0000313" key="3">
    <source>
        <dbReference type="Proteomes" id="UP001432995"/>
    </source>
</evidence>
<sequence>MQTGSGRIKFPFSPGSPTKVETDRYGVFAQIAYKLSDLELGGSDAQPVLARKTEAVLDWSGGPPEPNVPGGYHPPEALRPRML</sequence>
<name>A0ABV1R7P4_9HYPH</name>
<dbReference type="Proteomes" id="UP001432995">
    <property type="component" value="Unassembled WGS sequence"/>
</dbReference>
<gene>
    <name evidence="2" type="ORF">ABS770_21415</name>
</gene>
<keyword evidence="3" id="KW-1185">Reference proteome</keyword>
<proteinExistence type="predicted"/>
<accession>A0ABV1R7P4</accession>
<protein>
    <submittedName>
        <fullName evidence="2">Uncharacterized protein</fullName>
    </submittedName>
</protein>
<dbReference type="EMBL" id="JBELQD010000030">
    <property type="protein sequence ID" value="MER2290820.1"/>
    <property type="molecule type" value="Genomic_DNA"/>
</dbReference>
<reference evidence="2" key="1">
    <citation type="submission" date="2024-06" db="EMBL/GenBank/DDBJ databases">
        <authorList>
            <person name="Campbell A.G."/>
        </authorList>
    </citation>
    <scope>NUCLEOTIDE SEQUENCE</scope>
    <source>
        <strain evidence="2">EM17</strain>
    </source>
</reference>
<organism evidence="2 3">
    <name type="scientific">Methylobacterium brachiatum</name>
    <dbReference type="NCBI Taxonomy" id="269660"/>
    <lineage>
        <taxon>Bacteria</taxon>
        <taxon>Pseudomonadati</taxon>
        <taxon>Pseudomonadota</taxon>
        <taxon>Alphaproteobacteria</taxon>
        <taxon>Hyphomicrobiales</taxon>
        <taxon>Methylobacteriaceae</taxon>
        <taxon>Methylobacterium</taxon>
    </lineage>
</organism>
<evidence type="ECO:0000256" key="1">
    <source>
        <dbReference type="SAM" id="MobiDB-lite"/>
    </source>
</evidence>